<protein>
    <submittedName>
        <fullName evidence="2">Glycosyltransferase family 2 protein</fullName>
    </submittedName>
</protein>
<dbReference type="Pfam" id="PF00535">
    <property type="entry name" value="Glycos_transf_2"/>
    <property type="match status" value="1"/>
</dbReference>
<keyword evidence="3" id="KW-1185">Reference proteome</keyword>
<name>A0A6G7WGY7_9LACT</name>
<dbReference type="InterPro" id="IPR001173">
    <property type="entry name" value="Glyco_trans_2-like"/>
</dbReference>
<organism evidence="2 3">
    <name type="scientific">Jeotgalibaca porci</name>
    <dbReference type="NCBI Taxonomy" id="1868793"/>
    <lineage>
        <taxon>Bacteria</taxon>
        <taxon>Bacillati</taxon>
        <taxon>Bacillota</taxon>
        <taxon>Bacilli</taxon>
        <taxon>Lactobacillales</taxon>
        <taxon>Carnobacteriaceae</taxon>
        <taxon>Jeotgalibaca</taxon>
    </lineage>
</organism>
<dbReference type="CDD" id="cd04179">
    <property type="entry name" value="DPM_DPG-synthase_like"/>
    <property type="match status" value="1"/>
</dbReference>
<dbReference type="GO" id="GO:0006487">
    <property type="term" value="P:protein N-linked glycosylation"/>
    <property type="evidence" value="ECO:0007669"/>
    <property type="project" value="TreeGrafter"/>
</dbReference>
<reference evidence="2 3" key="1">
    <citation type="journal article" date="2017" name="Int. J. Syst. Evol. Microbiol.">
        <title>Jeotgalibaca porci sp. nov. and Jeotgalibaca arthritidis sp. nov., isolated from pigs, and emended description of the genus Jeotgalibaca.</title>
        <authorList>
            <person name="Zamora L."/>
            <person name="Perez-Sancho M."/>
            <person name="Dominguez L."/>
            <person name="Fernandez-Garayzabal J.F."/>
            <person name="Vela A.I."/>
        </authorList>
    </citation>
    <scope>NUCLEOTIDE SEQUENCE [LARGE SCALE GENOMIC DNA]</scope>
    <source>
        <strain evidence="2 3">CCUG 69148</strain>
    </source>
</reference>
<dbReference type="InterPro" id="IPR029044">
    <property type="entry name" value="Nucleotide-diphossugar_trans"/>
</dbReference>
<proteinExistence type="predicted"/>
<sequence length="239" mass="27080">MKKSIVVIPTYNPDQKFIPYVEELIAAGIATIIIVDDGSSEETQHIFRNIEAVPACTLLVHETNRGKGAGLKTAFRHIQATFVEETAIVTADADGQHAVQDVVRLLEELKKEAHGIVLGVRDFDLEHVPRKNAFGNKLTSRVFKWLFGTYISDTQTGLRGFHSLDIPWLVAIKGERFEYEMNMLMVAVHDDMQLVEVPIQTLYFGEERVTHYKTFRDSGRIAKQLFVGLTMKKKLVEHN</sequence>
<dbReference type="AlphaFoldDB" id="A0A6G7WGY7"/>
<gene>
    <name evidence="2" type="ORF">G7058_05230</name>
</gene>
<dbReference type="SUPFAM" id="SSF53448">
    <property type="entry name" value="Nucleotide-diphospho-sugar transferases"/>
    <property type="match status" value="1"/>
</dbReference>
<evidence type="ECO:0000259" key="1">
    <source>
        <dbReference type="Pfam" id="PF00535"/>
    </source>
</evidence>
<feature type="domain" description="Glycosyltransferase 2-like" evidence="1">
    <location>
        <begin position="6"/>
        <end position="127"/>
    </location>
</feature>
<dbReference type="EMBL" id="CP049889">
    <property type="protein sequence ID" value="QIK51513.1"/>
    <property type="molecule type" value="Genomic_DNA"/>
</dbReference>
<dbReference type="PANTHER" id="PTHR10859:SF114">
    <property type="entry name" value="DOLICHOL-PHOSPHATE MANNOSYLTRANSFERASE"/>
    <property type="match status" value="1"/>
</dbReference>
<dbReference type="PANTHER" id="PTHR10859">
    <property type="entry name" value="GLYCOSYL TRANSFERASE"/>
    <property type="match status" value="1"/>
</dbReference>
<evidence type="ECO:0000313" key="2">
    <source>
        <dbReference type="EMBL" id="QIK51513.1"/>
    </source>
</evidence>
<keyword evidence="2" id="KW-0808">Transferase</keyword>
<dbReference type="GO" id="GO:0016740">
    <property type="term" value="F:transferase activity"/>
    <property type="evidence" value="ECO:0007669"/>
    <property type="project" value="UniProtKB-KW"/>
</dbReference>
<dbReference type="RefSeq" id="WP_166062568.1">
    <property type="nucleotide sequence ID" value="NZ_CP049889.1"/>
</dbReference>
<evidence type="ECO:0000313" key="3">
    <source>
        <dbReference type="Proteomes" id="UP000501830"/>
    </source>
</evidence>
<dbReference type="GeneID" id="94552673"/>
<dbReference type="KEGG" id="jpo:G7058_05230"/>
<dbReference type="Gene3D" id="3.90.550.10">
    <property type="entry name" value="Spore Coat Polysaccharide Biosynthesis Protein SpsA, Chain A"/>
    <property type="match status" value="1"/>
</dbReference>
<accession>A0A6G7WGY7</accession>
<dbReference type="Proteomes" id="UP000501830">
    <property type="component" value="Chromosome"/>
</dbReference>